<dbReference type="OrthoDB" id="9783963at2"/>
<dbReference type="Pfam" id="PF01936">
    <property type="entry name" value="NYN"/>
    <property type="match status" value="1"/>
</dbReference>
<evidence type="ECO:0000256" key="1">
    <source>
        <dbReference type="SAM" id="MobiDB-lite"/>
    </source>
</evidence>
<accession>A0A4Q2KEC6</accession>
<dbReference type="CDD" id="cd10146">
    <property type="entry name" value="LabA_like_C"/>
    <property type="match status" value="1"/>
</dbReference>
<feature type="domain" description="NYN" evidence="2">
    <location>
        <begin position="6"/>
        <end position="141"/>
    </location>
</feature>
<dbReference type="Gene3D" id="3.30.420.610">
    <property type="entry name" value="LOTUS domain-like"/>
    <property type="match status" value="1"/>
</dbReference>
<reference evidence="3 4" key="1">
    <citation type="journal article" date="2019" name="Gut">
        <title>Antibiotics-induced monodominance of a novel gut bacterial order.</title>
        <authorList>
            <person name="Hildebrand F."/>
            <person name="Moitinho-Silva L."/>
            <person name="Blasche S."/>
            <person name="Jahn M.T."/>
            <person name="Gossmann T.I."/>
            <person name="Heuerta-Cepas J."/>
            <person name="Hercog R."/>
            <person name="Luetge M."/>
            <person name="Bahram M."/>
            <person name="Pryszlak A."/>
            <person name="Alves R.J."/>
            <person name="Waszak S.M."/>
            <person name="Zhu A."/>
            <person name="Ye L."/>
            <person name="Costea P.I."/>
            <person name="Aalvink S."/>
            <person name="Belzer C."/>
            <person name="Forslund S.K."/>
            <person name="Sunagawa S."/>
            <person name="Hentschel U."/>
            <person name="Merten C."/>
            <person name="Patil K.R."/>
            <person name="Benes V."/>
            <person name="Bork P."/>
        </authorList>
    </citation>
    <scope>NUCLEOTIDE SEQUENCE [LARGE SCALE GENOMIC DNA]</scope>
    <source>
        <strain evidence="3 4">HDS1380</strain>
    </source>
</reference>
<dbReference type="CDD" id="cd11297">
    <property type="entry name" value="PIN_LabA-like_N_1"/>
    <property type="match status" value="1"/>
</dbReference>
<dbReference type="RefSeq" id="WP_129225951.1">
    <property type="nucleotide sequence ID" value="NZ_SDOZ01000002.1"/>
</dbReference>
<dbReference type="Proteomes" id="UP000291269">
    <property type="component" value="Unassembled WGS sequence"/>
</dbReference>
<dbReference type="AlphaFoldDB" id="A0A4Q2KEC6"/>
<keyword evidence="4" id="KW-1185">Reference proteome</keyword>
<sequence>MPRNTNVAVFIDAENVGAGNAKQIFDEASNYGDIIVKRIFADWSKAALKNWREEINRYSITAEQQFGIVSKKNCSDIALIIQTMVVLFEKDIDVFCLVSGDSDFTRLVQELRERNKVVVGMGGRNVNPAFVNAFSEYVYLDNGESAEKEQKKSGTGKKAAPPVPDKAELAERKKRDDLIKIIERLIDDNDGKAYYARVSAEMKQKHADFIPKNYECNSFKKLMEKILPTLNKYESFTEVDGTTMYLKRMKKR</sequence>
<dbReference type="PANTHER" id="PTHR35811">
    <property type="entry name" value="SLR1870 PROTEIN"/>
    <property type="match status" value="1"/>
</dbReference>
<evidence type="ECO:0000313" key="4">
    <source>
        <dbReference type="Proteomes" id="UP000291269"/>
    </source>
</evidence>
<evidence type="ECO:0000313" key="3">
    <source>
        <dbReference type="EMBL" id="RXZ62337.1"/>
    </source>
</evidence>
<dbReference type="InterPro" id="IPR021139">
    <property type="entry name" value="NYN"/>
</dbReference>
<comment type="caution">
    <text evidence="3">The sequence shown here is derived from an EMBL/GenBank/DDBJ whole genome shotgun (WGS) entry which is preliminary data.</text>
</comment>
<proteinExistence type="predicted"/>
<dbReference type="InterPro" id="IPR041966">
    <property type="entry name" value="LOTUS-like"/>
</dbReference>
<protein>
    <submittedName>
        <fullName evidence="3">NYN domain-containing protein</fullName>
    </submittedName>
</protein>
<feature type="region of interest" description="Disordered" evidence="1">
    <location>
        <begin position="148"/>
        <end position="167"/>
    </location>
</feature>
<gene>
    <name evidence="3" type="ORF">ESZ91_08060</name>
</gene>
<dbReference type="Gene3D" id="3.40.50.1010">
    <property type="entry name" value="5'-nuclease"/>
    <property type="match status" value="1"/>
</dbReference>
<organism evidence="3 4">
    <name type="scientific">Candidatus Borkfalkia ceftriaxoniphila</name>
    <dbReference type="NCBI Taxonomy" id="2508949"/>
    <lineage>
        <taxon>Bacteria</taxon>
        <taxon>Bacillati</taxon>
        <taxon>Bacillota</taxon>
        <taxon>Clostridia</taxon>
        <taxon>Christensenellales</taxon>
        <taxon>Christensenellaceae</taxon>
        <taxon>Candidatus Borkfalkia</taxon>
    </lineage>
</organism>
<dbReference type="EMBL" id="SDOZ01000002">
    <property type="protein sequence ID" value="RXZ62337.1"/>
    <property type="molecule type" value="Genomic_DNA"/>
</dbReference>
<dbReference type="GO" id="GO:0004540">
    <property type="term" value="F:RNA nuclease activity"/>
    <property type="evidence" value="ECO:0007669"/>
    <property type="project" value="InterPro"/>
</dbReference>
<dbReference type="PANTHER" id="PTHR35811:SF1">
    <property type="entry name" value="HTH OST-TYPE DOMAIN-CONTAINING PROTEIN"/>
    <property type="match status" value="1"/>
</dbReference>
<name>A0A4Q2KEC6_9FIRM</name>
<evidence type="ECO:0000259" key="2">
    <source>
        <dbReference type="Pfam" id="PF01936"/>
    </source>
</evidence>